<evidence type="ECO:0000313" key="3">
    <source>
        <dbReference type="EMBL" id="MDR8018204.1"/>
    </source>
</evidence>
<dbReference type="Gene3D" id="3.30.2320.10">
    <property type="entry name" value="hypothetical protein PF0899 domain"/>
    <property type="match status" value="1"/>
</dbReference>
<dbReference type="EMBL" id="JAVKGR010000001">
    <property type="protein sequence ID" value="MDR8018204.1"/>
    <property type="molecule type" value="Genomic_DNA"/>
</dbReference>
<reference evidence="3 4" key="1">
    <citation type="submission" date="2023-09" db="EMBL/GenBank/DDBJ databases">
        <title>Description of three actinobacteria isolated from air of manufacturing shop in a pharmaceutical factory.</title>
        <authorList>
            <person name="Zhang D.-F."/>
        </authorList>
    </citation>
    <scope>NUCLEOTIDE SEQUENCE [LARGE SCALE GENOMIC DNA]</scope>
    <source>
        <strain evidence="3 4">LY-0111</strain>
    </source>
</reference>
<evidence type="ECO:0000259" key="2">
    <source>
        <dbReference type="Pfam" id="PF05065"/>
    </source>
</evidence>
<comment type="caution">
    <text evidence="3">The sequence shown here is derived from an EMBL/GenBank/DDBJ whole genome shotgun (WGS) entry which is preliminary data.</text>
</comment>
<sequence>MAMNRADAPELLQEQVSSMLLQPLEAQSVVLAAGPKVFDSASPLRIPTLVGSGTPAVVGESEQIPDDFSAEFGEIRLMPESRKSIKSITRYSNELARQSIVGLDAVLKARMVNDISQMLDDQLLAGDGTNDSITGILHQDGTQSAAFDASEPDAVLDAQALLSAAEVTANRLLVNGTDFITLRKAKDGNGRYLLESDLTRDATYRLFGVPVTVSNKIPAGTAILADFSSVAVVRDTAPSVKILDQRYAEFDQQAIRVTTRWDLGLLRPEAVVIMGGDGGTGGE</sequence>
<gene>
    <name evidence="3" type="ORF">RIL96_01305</name>
</gene>
<dbReference type="NCBIfam" id="TIGR01554">
    <property type="entry name" value="major_cap_HK97"/>
    <property type="match status" value="1"/>
</dbReference>
<dbReference type="InterPro" id="IPR024455">
    <property type="entry name" value="Phage_capsid"/>
</dbReference>
<dbReference type="Pfam" id="PF05065">
    <property type="entry name" value="Phage_capsid"/>
    <property type="match status" value="1"/>
</dbReference>
<feature type="domain" description="Phage capsid-like C-terminal" evidence="2">
    <location>
        <begin position="11"/>
        <end position="274"/>
    </location>
</feature>
<comment type="subcellular location">
    <subcellularLocation>
        <location evidence="1">Virion</location>
    </subcellularLocation>
</comment>
<organism evidence="3 4">
    <name type="scientific">Nesterenkonia aerolata</name>
    <dbReference type="NCBI Taxonomy" id="3074079"/>
    <lineage>
        <taxon>Bacteria</taxon>
        <taxon>Bacillati</taxon>
        <taxon>Actinomycetota</taxon>
        <taxon>Actinomycetes</taxon>
        <taxon>Micrococcales</taxon>
        <taxon>Micrococcaceae</taxon>
        <taxon>Nesterenkonia</taxon>
    </lineage>
</organism>
<proteinExistence type="predicted"/>
<dbReference type="Proteomes" id="UP001251870">
    <property type="component" value="Unassembled WGS sequence"/>
</dbReference>
<dbReference type="RefSeq" id="WP_310547189.1">
    <property type="nucleotide sequence ID" value="NZ_JAVKGR010000001.1"/>
</dbReference>
<protein>
    <submittedName>
        <fullName evidence="3">Phage major capsid protein</fullName>
    </submittedName>
</protein>
<evidence type="ECO:0000313" key="4">
    <source>
        <dbReference type="Proteomes" id="UP001251870"/>
    </source>
</evidence>
<dbReference type="SUPFAM" id="SSF56563">
    <property type="entry name" value="Major capsid protein gp5"/>
    <property type="match status" value="1"/>
</dbReference>
<accession>A0ABU2DNW6</accession>
<keyword evidence="4" id="KW-1185">Reference proteome</keyword>
<evidence type="ECO:0000256" key="1">
    <source>
        <dbReference type="ARBA" id="ARBA00004328"/>
    </source>
</evidence>
<name>A0ABU2DNW6_9MICC</name>
<dbReference type="InterPro" id="IPR054612">
    <property type="entry name" value="Phage_capsid-like_C"/>
</dbReference>